<sequence length="55" mass="5650">MRFGPAAIVRISAIVLCLLIGLAAPAHAEDEPALEAQPCPLSVIVSVASWLPPSS</sequence>
<dbReference type="AlphaFoldDB" id="A0A560JDN2"/>
<organism evidence="2 3">
    <name type="scientific">Bradyrhizobium sacchari</name>
    <dbReference type="NCBI Taxonomy" id="1399419"/>
    <lineage>
        <taxon>Bacteria</taxon>
        <taxon>Pseudomonadati</taxon>
        <taxon>Pseudomonadota</taxon>
        <taxon>Alphaproteobacteria</taxon>
        <taxon>Hyphomicrobiales</taxon>
        <taxon>Nitrobacteraceae</taxon>
        <taxon>Bradyrhizobium</taxon>
    </lineage>
</organism>
<accession>A0A560JDN2</accession>
<name>A0A560JDN2_9BRAD</name>
<dbReference type="Proteomes" id="UP000315914">
    <property type="component" value="Unassembled WGS sequence"/>
</dbReference>
<feature type="chain" id="PRO_5022219142" evidence="1">
    <location>
        <begin position="29"/>
        <end position="55"/>
    </location>
</feature>
<evidence type="ECO:0000313" key="3">
    <source>
        <dbReference type="Proteomes" id="UP000315914"/>
    </source>
</evidence>
<gene>
    <name evidence="2" type="ORF">FBZ95_101193</name>
</gene>
<evidence type="ECO:0000256" key="1">
    <source>
        <dbReference type="SAM" id="SignalP"/>
    </source>
</evidence>
<keyword evidence="1" id="KW-0732">Signal</keyword>
<feature type="signal peptide" evidence="1">
    <location>
        <begin position="1"/>
        <end position="28"/>
    </location>
</feature>
<proteinExistence type="predicted"/>
<comment type="caution">
    <text evidence="2">The sequence shown here is derived from an EMBL/GenBank/DDBJ whole genome shotgun (WGS) entry which is preliminary data.</text>
</comment>
<evidence type="ECO:0000313" key="2">
    <source>
        <dbReference type="EMBL" id="TWB83757.1"/>
    </source>
</evidence>
<reference evidence="2 3" key="1">
    <citation type="submission" date="2019-06" db="EMBL/GenBank/DDBJ databases">
        <title>Genomic Encyclopedia of Type Strains, Phase IV (KMG-V): Genome sequencing to study the core and pangenomes of soil and plant-associated prokaryotes.</title>
        <authorList>
            <person name="Whitman W."/>
        </authorList>
    </citation>
    <scope>NUCLEOTIDE SEQUENCE [LARGE SCALE GENOMIC DNA]</scope>
    <source>
        <strain evidence="2 3">BR 10556</strain>
    </source>
</reference>
<protein>
    <submittedName>
        <fullName evidence="2">Uncharacterized protein</fullName>
    </submittedName>
</protein>
<keyword evidence="3" id="KW-1185">Reference proteome</keyword>
<dbReference type="EMBL" id="VITW01000001">
    <property type="protein sequence ID" value="TWB83757.1"/>
    <property type="molecule type" value="Genomic_DNA"/>
</dbReference>